<dbReference type="InterPro" id="IPR019587">
    <property type="entry name" value="Polyketide_cyclase/dehydratase"/>
</dbReference>
<comment type="caution">
    <text evidence="2">The sequence shown here is derived from an EMBL/GenBank/DDBJ whole genome shotgun (WGS) entry which is preliminary data.</text>
</comment>
<dbReference type="SUPFAM" id="SSF55961">
    <property type="entry name" value="Bet v1-like"/>
    <property type="match status" value="1"/>
</dbReference>
<protein>
    <submittedName>
        <fullName evidence="2">Polyketide cyclase / dehydrase and lipid transport</fullName>
    </submittedName>
</protein>
<name>A0A9P3PWE7_LYOSH</name>
<proteinExistence type="predicted"/>
<evidence type="ECO:0000256" key="1">
    <source>
        <dbReference type="SAM" id="MobiDB-lite"/>
    </source>
</evidence>
<feature type="region of interest" description="Disordered" evidence="1">
    <location>
        <begin position="104"/>
        <end position="134"/>
    </location>
</feature>
<dbReference type="EMBL" id="BRPK01000016">
    <property type="protein sequence ID" value="GLB44220.1"/>
    <property type="molecule type" value="Genomic_DNA"/>
</dbReference>
<dbReference type="Gene3D" id="3.30.530.20">
    <property type="match status" value="1"/>
</dbReference>
<dbReference type="Pfam" id="PF10604">
    <property type="entry name" value="Polyketide_cyc2"/>
    <property type="match status" value="1"/>
</dbReference>
<evidence type="ECO:0000313" key="3">
    <source>
        <dbReference type="Proteomes" id="UP001063166"/>
    </source>
</evidence>
<dbReference type="CDD" id="cd07822">
    <property type="entry name" value="SRPBCC_4"/>
    <property type="match status" value="1"/>
</dbReference>
<feature type="compositionally biased region" description="Polar residues" evidence="1">
    <location>
        <begin position="114"/>
        <end position="131"/>
    </location>
</feature>
<dbReference type="AlphaFoldDB" id="A0A9P3PWE7"/>
<dbReference type="Proteomes" id="UP001063166">
    <property type="component" value="Unassembled WGS sequence"/>
</dbReference>
<gene>
    <name evidence="2" type="ORF">LshimejAT787_1601500</name>
</gene>
<reference evidence="2" key="1">
    <citation type="submission" date="2022-07" db="EMBL/GenBank/DDBJ databases">
        <title>The genome of Lyophyllum shimeji provides insight into the initial evolution of ectomycorrhizal fungal genome.</title>
        <authorList>
            <person name="Kobayashi Y."/>
            <person name="Shibata T."/>
            <person name="Hirakawa H."/>
            <person name="Shigenobu S."/>
            <person name="Nishiyama T."/>
            <person name="Yamada A."/>
            <person name="Hasebe M."/>
            <person name="Kawaguchi M."/>
        </authorList>
    </citation>
    <scope>NUCLEOTIDE SEQUENCE</scope>
    <source>
        <strain evidence="2">AT787</strain>
    </source>
</reference>
<dbReference type="InterPro" id="IPR023393">
    <property type="entry name" value="START-like_dom_sf"/>
</dbReference>
<evidence type="ECO:0000313" key="2">
    <source>
        <dbReference type="EMBL" id="GLB44220.1"/>
    </source>
</evidence>
<dbReference type="OrthoDB" id="509124at2759"/>
<organism evidence="2 3">
    <name type="scientific">Lyophyllum shimeji</name>
    <name type="common">Hon-shimeji</name>
    <name type="synonym">Tricholoma shimeji</name>
    <dbReference type="NCBI Taxonomy" id="47721"/>
    <lineage>
        <taxon>Eukaryota</taxon>
        <taxon>Fungi</taxon>
        <taxon>Dikarya</taxon>
        <taxon>Basidiomycota</taxon>
        <taxon>Agaricomycotina</taxon>
        <taxon>Agaricomycetes</taxon>
        <taxon>Agaricomycetidae</taxon>
        <taxon>Agaricales</taxon>
        <taxon>Tricholomatineae</taxon>
        <taxon>Lyophyllaceae</taxon>
        <taxon>Lyophyllum</taxon>
    </lineage>
</organism>
<accession>A0A9P3PWE7</accession>
<sequence>MKVYHSRAKELDFQETVVQRRSRIEFLEKMKRTIAGWLHSSSVENPDYPAPEAGYPSFCRRRMQLHLTDDQLTGLIEQEYQDMPEEEYNAMLFSHTMIHSQGSFQSVRRDAPRATSSDVTAPMSSASSNLPPSAENGVFSVSSSILIDAHVDKVWSILLDFPSYKEWNPFVRGQTIVDKSGNPLPDQMPAEGKYLLIAPVHLPPTMDEPGLFQKQSAFEIITTVDHENHRVAWANVALPRFLLNAERWQALSVVDGKTKYETIEVFGGVLAYLVKFFMYRNPAVLNVARLVDTPPDDIRTIGCLISPAFTVLCLG</sequence>
<keyword evidence="3" id="KW-1185">Reference proteome</keyword>